<dbReference type="AlphaFoldDB" id="F4G9W8"/>
<feature type="domain" description="Tyr recombinase" evidence="2">
    <location>
        <begin position="18"/>
        <end position="233"/>
    </location>
</feature>
<dbReference type="OrthoDB" id="305957at2"/>
<sequence length="233" mass="26386">MGGDFDFSVVWHSLAADQSRPILTDEQIETGAHRIRVRSSQPLGDLALYYMLFATGARPLEIARLEVRDYLESNGDVRCVSVVREEVAINARSRPLYFRSVRLDNALEPYLAARVRSKVELENGGHFRGLNPRSRLFLSASSQGFEVIPIGKGGTRRFLCGGIQEAYRKLFQYAEFERLTAMTARYTVAERLYLRGADDSQVGLLLGIAERSAVRQRFPRRLQSLEELTKDLV</sequence>
<dbReference type="Gene3D" id="1.10.443.10">
    <property type="entry name" value="Intergrase catalytic core"/>
    <property type="match status" value="1"/>
</dbReference>
<dbReference type="HOGENOM" id="CLU_076003_0_0_4"/>
<dbReference type="eggNOG" id="COG0582">
    <property type="taxonomic scope" value="Bacteria"/>
</dbReference>
<keyword evidence="1" id="KW-0233">DNA recombination</keyword>
<evidence type="ECO:0000256" key="1">
    <source>
        <dbReference type="ARBA" id="ARBA00023172"/>
    </source>
</evidence>
<protein>
    <submittedName>
        <fullName evidence="3">Integrase family protein</fullName>
    </submittedName>
</protein>
<accession>F4G9W8</accession>
<dbReference type="InterPro" id="IPR011010">
    <property type="entry name" value="DNA_brk_join_enz"/>
</dbReference>
<evidence type="ECO:0000313" key="3">
    <source>
        <dbReference type="EMBL" id="AEB85700.1"/>
    </source>
</evidence>
<dbReference type="InterPro" id="IPR013762">
    <property type="entry name" value="Integrase-like_cat_sf"/>
</dbReference>
<dbReference type="RefSeq" id="WP_013722677.1">
    <property type="nucleotide sequence ID" value="NC_015422.1"/>
</dbReference>
<dbReference type="InterPro" id="IPR002104">
    <property type="entry name" value="Integrase_catalytic"/>
</dbReference>
<dbReference type="SUPFAM" id="SSF56349">
    <property type="entry name" value="DNA breaking-rejoining enzymes"/>
    <property type="match status" value="1"/>
</dbReference>
<keyword evidence="4" id="KW-1185">Reference proteome</keyword>
<proteinExistence type="predicted"/>
<reference evidence="3 4" key="2">
    <citation type="submission" date="2011-04" db="EMBL/GenBank/DDBJ databases">
        <title>Complete sequence of chromosome of Alicycliphilus denitrificans K601.</title>
        <authorList>
            <consortium name="US DOE Joint Genome Institute"/>
            <person name="Lucas S."/>
            <person name="Han J."/>
            <person name="Lapidus A."/>
            <person name="Cheng J.-F."/>
            <person name="Goodwin L."/>
            <person name="Pitluck S."/>
            <person name="Peters L."/>
            <person name="Zeytun A."/>
            <person name="Detter J.C."/>
            <person name="Han C."/>
            <person name="Tapia R."/>
            <person name="Land M."/>
            <person name="Hauser L."/>
            <person name="Kyrpides N."/>
            <person name="Ivanova N."/>
            <person name="Mikhailova N."/>
            <person name="Pagani I."/>
            <person name="Oosterkamp M."/>
            <person name="Pieper D."/>
            <person name="van Berkel W."/>
            <person name="Langenhoff A."/>
            <person name="Smidt H."/>
            <person name="Stams A."/>
            <person name="Woyke T."/>
        </authorList>
    </citation>
    <scope>NUCLEOTIDE SEQUENCE [LARGE SCALE GENOMIC DNA]</scope>
    <source>
        <strain evidence="4">DSM 14773 / CIP 107495 / K601</strain>
    </source>
</reference>
<dbReference type="PROSITE" id="PS51898">
    <property type="entry name" value="TYR_RECOMBINASE"/>
    <property type="match status" value="1"/>
</dbReference>
<evidence type="ECO:0000259" key="2">
    <source>
        <dbReference type="PROSITE" id="PS51898"/>
    </source>
</evidence>
<dbReference type="Proteomes" id="UP000007938">
    <property type="component" value="Chromosome"/>
</dbReference>
<gene>
    <name evidence="3" type="ordered locus">Alide2_3360</name>
</gene>
<name>F4G9W8_ALIDK</name>
<dbReference type="KEGG" id="adk:Alide2_3360"/>
<dbReference type="GO" id="GO:0015074">
    <property type="term" value="P:DNA integration"/>
    <property type="evidence" value="ECO:0007669"/>
    <property type="project" value="InterPro"/>
</dbReference>
<dbReference type="STRING" id="596154.Alide2_3360"/>
<dbReference type="GO" id="GO:0006310">
    <property type="term" value="P:DNA recombination"/>
    <property type="evidence" value="ECO:0007669"/>
    <property type="project" value="UniProtKB-KW"/>
</dbReference>
<organism evidence="3 4">
    <name type="scientific">Alicycliphilus denitrificans (strain DSM 14773 / CIP 107495 / K601)</name>
    <dbReference type="NCBI Taxonomy" id="596154"/>
    <lineage>
        <taxon>Bacteria</taxon>
        <taxon>Pseudomonadati</taxon>
        <taxon>Pseudomonadota</taxon>
        <taxon>Betaproteobacteria</taxon>
        <taxon>Burkholderiales</taxon>
        <taxon>Comamonadaceae</taxon>
        <taxon>Alicycliphilus</taxon>
    </lineage>
</organism>
<evidence type="ECO:0000313" key="4">
    <source>
        <dbReference type="Proteomes" id="UP000007938"/>
    </source>
</evidence>
<dbReference type="GO" id="GO:0003677">
    <property type="term" value="F:DNA binding"/>
    <property type="evidence" value="ECO:0007669"/>
    <property type="project" value="InterPro"/>
</dbReference>
<dbReference type="EMBL" id="CP002657">
    <property type="protein sequence ID" value="AEB85700.1"/>
    <property type="molecule type" value="Genomic_DNA"/>
</dbReference>
<reference evidence="3 4" key="1">
    <citation type="journal article" date="2011" name="J. Bacteriol.">
        <title>Genome Sequences of Alicycliphilus denitrificans Strains BC and K601T.</title>
        <authorList>
            <person name="Oosterkamp M.J."/>
            <person name="Veuskens T."/>
            <person name="Plugge C.M."/>
            <person name="Langenhoff A.A."/>
            <person name="Gerritse J."/>
            <person name="van Berkel W.J."/>
            <person name="Pieper D.H."/>
            <person name="Junca H."/>
            <person name="Goodwin L.A."/>
            <person name="Daligault H.E."/>
            <person name="Bruce D.C."/>
            <person name="Detter J.C."/>
            <person name="Tapia R."/>
            <person name="Han C.S."/>
            <person name="Land M.L."/>
            <person name="Hauser L.J."/>
            <person name="Smidt H."/>
            <person name="Stams A.J."/>
        </authorList>
    </citation>
    <scope>NUCLEOTIDE SEQUENCE [LARGE SCALE GENOMIC DNA]</scope>
    <source>
        <strain evidence="4">DSM 14773 / CIP 107495 / K601</strain>
    </source>
</reference>